<organism evidence="8 9">
    <name type="scientific">Parapedobacter koreensis</name>
    <dbReference type="NCBI Taxonomy" id="332977"/>
    <lineage>
        <taxon>Bacteria</taxon>
        <taxon>Pseudomonadati</taxon>
        <taxon>Bacteroidota</taxon>
        <taxon>Sphingobacteriia</taxon>
        <taxon>Sphingobacteriales</taxon>
        <taxon>Sphingobacteriaceae</taxon>
        <taxon>Parapedobacter</taxon>
    </lineage>
</organism>
<dbReference type="SUPFAM" id="SSF48452">
    <property type="entry name" value="TPR-like"/>
    <property type="match status" value="1"/>
</dbReference>
<evidence type="ECO:0000313" key="8">
    <source>
        <dbReference type="EMBL" id="SEK41013.1"/>
    </source>
</evidence>
<dbReference type="Proteomes" id="UP000198916">
    <property type="component" value="Unassembled WGS sequence"/>
</dbReference>
<keyword evidence="3" id="KW-0732">Signal</keyword>
<evidence type="ECO:0000313" key="9">
    <source>
        <dbReference type="Proteomes" id="UP000198916"/>
    </source>
</evidence>
<dbReference type="AlphaFoldDB" id="A0A1H7GS56"/>
<dbReference type="GO" id="GO:0009279">
    <property type="term" value="C:cell outer membrane"/>
    <property type="evidence" value="ECO:0007669"/>
    <property type="project" value="UniProtKB-SubCell"/>
</dbReference>
<keyword evidence="5" id="KW-0998">Cell outer membrane</keyword>
<dbReference type="InterPro" id="IPR012944">
    <property type="entry name" value="SusD_RagB_dom"/>
</dbReference>
<dbReference type="InterPro" id="IPR033985">
    <property type="entry name" value="SusD-like_N"/>
</dbReference>
<proteinExistence type="inferred from homology"/>
<keyword evidence="9" id="KW-1185">Reference proteome</keyword>
<evidence type="ECO:0000259" key="6">
    <source>
        <dbReference type="Pfam" id="PF07980"/>
    </source>
</evidence>
<accession>A0A1H7GS56</accession>
<evidence type="ECO:0000256" key="5">
    <source>
        <dbReference type="ARBA" id="ARBA00023237"/>
    </source>
</evidence>
<dbReference type="OrthoDB" id="618454at2"/>
<dbReference type="EMBL" id="FNZR01000001">
    <property type="protein sequence ID" value="SEK41013.1"/>
    <property type="molecule type" value="Genomic_DNA"/>
</dbReference>
<reference evidence="9" key="1">
    <citation type="submission" date="2016-10" db="EMBL/GenBank/DDBJ databases">
        <authorList>
            <person name="Varghese N."/>
            <person name="Submissions S."/>
        </authorList>
    </citation>
    <scope>NUCLEOTIDE SEQUENCE [LARGE SCALE GENOMIC DNA]</scope>
    <source>
        <strain evidence="9">Jip14</strain>
    </source>
</reference>
<evidence type="ECO:0000259" key="7">
    <source>
        <dbReference type="Pfam" id="PF14322"/>
    </source>
</evidence>
<keyword evidence="4" id="KW-0472">Membrane</keyword>
<protein>
    <submittedName>
        <fullName evidence="8">Starch-binding associating with outer membrane</fullName>
    </submittedName>
</protein>
<dbReference type="Pfam" id="PF07980">
    <property type="entry name" value="SusD_RagB"/>
    <property type="match status" value="1"/>
</dbReference>
<dbReference type="PROSITE" id="PS51257">
    <property type="entry name" value="PROKAR_LIPOPROTEIN"/>
    <property type="match status" value="1"/>
</dbReference>
<dbReference type="Pfam" id="PF14322">
    <property type="entry name" value="SusD-like_3"/>
    <property type="match status" value="1"/>
</dbReference>
<evidence type="ECO:0000256" key="2">
    <source>
        <dbReference type="ARBA" id="ARBA00006275"/>
    </source>
</evidence>
<name>A0A1H7GS56_9SPHI</name>
<dbReference type="Gene3D" id="1.25.40.390">
    <property type="match status" value="1"/>
</dbReference>
<feature type="domain" description="SusD-like N-terminal" evidence="7">
    <location>
        <begin position="109"/>
        <end position="228"/>
    </location>
</feature>
<comment type="similarity">
    <text evidence="2">Belongs to the SusD family.</text>
</comment>
<comment type="subcellular location">
    <subcellularLocation>
        <location evidence="1">Cell outer membrane</location>
    </subcellularLocation>
</comment>
<gene>
    <name evidence="8" type="ORF">SAMN05421740_101788</name>
</gene>
<feature type="domain" description="RagB/SusD" evidence="6">
    <location>
        <begin position="304"/>
        <end position="504"/>
    </location>
</feature>
<evidence type="ECO:0000256" key="3">
    <source>
        <dbReference type="ARBA" id="ARBA00022729"/>
    </source>
</evidence>
<evidence type="ECO:0000256" key="1">
    <source>
        <dbReference type="ARBA" id="ARBA00004442"/>
    </source>
</evidence>
<evidence type="ECO:0000256" key="4">
    <source>
        <dbReference type="ARBA" id="ARBA00023136"/>
    </source>
</evidence>
<dbReference type="STRING" id="332977.SAMN05421740_101788"/>
<dbReference type="InterPro" id="IPR011990">
    <property type="entry name" value="TPR-like_helical_dom_sf"/>
</dbReference>
<sequence>MIIMKTKLNTRPSMVLWASLVLTLLISSCSESWLDIKPKGRFTEDDLPAGSLEGQIFAAYSGLQSEATSGLPYVAVHNIRSDDANLGSNAGDFASNGPIYDNFNYALSHWLMDSYWTGHYALINLTNNVITAADSIANPDAATLANLGEAKFMRAWAYFNLVRAFGEVPIIDFRITDQASAIRPKSTIAEVYQLIDADLTEAVSVLPLSWDDPLPGRITQGTALALQTKTFMARNMFSQALASAQAVMATGLYDLSVPYNMIFREESENSRESIFEIQALYNQNQTTYGITYASRQGVRGSGDWDLGWGWNVPNERLLGAFEEGDPRKDATVLYSGQVNAPYNEFVPAGLDQDYWNKKVYTNPALRRQYGNRQGAWFNFRVIRYADIVLLAAEAANEIGGDANVDLALGYLEQVRARARGGNTSILPEVTTRDQEALRQAIRHERQVELGMENERFFDLVRWGIDVETMHDAGKTSYQIRNRFLPIPQPEIDRSGGVLIQNPDY</sequence>